<dbReference type="Pfam" id="PF00825">
    <property type="entry name" value="Ribonuclease_P"/>
    <property type="match status" value="1"/>
</dbReference>
<reference evidence="8" key="1">
    <citation type="submission" date="2018-10" db="EMBL/GenBank/DDBJ databases">
        <title>Iterative Subtractive Binning of Freshwater Chronoseries Metagenomes Recovers Nearly Complete Genomes from over Four Hundred Novel Species.</title>
        <authorList>
            <person name="Rodriguez-R L.M."/>
            <person name="Tsementzi D."/>
            <person name="Luo C."/>
            <person name="Konstantinidis K.T."/>
        </authorList>
    </citation>
    <scope>NUCLEOTIDE SEQUENCE</scope>
    <source>
        <strain evidence="8">WB5_2A_028</strain>
    </source>
</reference>
<dbReference type="GO" id="GO:0000049">
    <property type="term" value="F:tRNA binding"/>
    <property type="evidence" value="ECO:0007669"/>
    <property type="project" value="UniProtKB-UniRule"/>
</dbReference>
<evidence type="ECO:0000313" key="8">
    <source>
        <dbReference type="EMBL" id="NBR93696.1"/>
    </source>
</evidence>
<dbReference type="SUPFAM" id="SSF54211">
    <property type="entry name" value="Ribosomal protein S5 domain 2-like"/>
    <property type="match status" value="1"/>
</dbReference>
<sequence length="117" mass="12601">MLAQKNRLRKASDFARATKGKRVSGENFLLYVASPIPGDRSGAPVKVGLIVGKNVGNSVVRHRVSRQIRHAIAPHLNKFSDGTLLLFRAHPGAAKSADQNLAGEISALVSKYFLVAK</sequence>
<accession>A0A965GCQ4</accession>
<gene>
    <name evidence="6 8" type="primary">rnpA</name>
    <name evidence="8" type="ORF">EBT44_02440</name>
</gene>
<dbReference type="GO" id="GO:0001682">
    <property type="term" value="P:tRNA 5'-leader removal"/>
    <property type="evidence" value="ECO:0007669"/>
    <property type="project" value="UniProtKB-UniRule"/>
</dbReference>
<keyword evidence="2 6" id="KW-0540">Nuclease</keyword>
<comment type="function">
    <text evidence="6">RNaseP catalyzes the removal of the 5'-leader sequence from pre-tRNA to produce the mature 5'-terminus. It can also cleave other RNA substrates such as 4.5S RNA. The protein component plays an auxiliary but essential role in vivo by binding to the 5'-leader sequence and broadening the substrate specificity of the ribozyme.</text>
</comment>
<dbReference type="HAMAP" id="MF_00227">
    <property type="entry name" value="RNase_P"/>
    <property type="match status" value="1"/>
</dbReference>
<protein>
    <recommendedName>
        <fullName evidence="6 7">Ribonuclease P protein component</fullName>
        <shortName evidence="6">RNase P protein</shortName>
        <shortName evidence="6">RNaseP protein</shortName>
        <ecNumber evidence="6 7">3.1.26.5</ecNumber>
    </recommendedName>
    <alternativeName>
        <fullName evidence="6">Protein C5</fullName>
    </alternativeName>
</protein>
<dbReference type="PANTHER" id="PTHR33992:SF1">
    <property type="entry name" value="RIBONUCLEASE P PROTEIN COMPONENT"/>
    <property type="match status" value="1"/>
</dbReference>
<comment type="caution">
    <text evidence="8">The sequence shown here is derived from an EMBL/GenBank/DDBJ whole genome shotgun (WGS) entry which is preliminary data.</text>
</comment>
<dbReference type="GO" id="GO:0004526">
    <property type="term" value="F:ribonuclease P activity"/>
    <property type="evidence" value="ECO:0007669"/>
    <property type="project" value="UniProtKB-UniRule"/>
</dbReference>
<dbReference type="NCBIfam" id="TIGR00188">
    <property type="entry name" value="rnpA"/>
    <property type="match status" value="1"/>
</dbReference>
<evidence type="ECO:0000256" key="5">
    <source>
        <dbReference type="ARBA" id="ARBA00022884"/>
    </source>
</evidence>
<comment type="similarity">
    <text evidence="6">Belongs to the RnpA family.</text>
</comment>
<dbReference type="InterPro" id="IPR000100">
    <property type="entry name" value="RNase_P"/>
</dbReference>
<keyword evidence="5 6" id="KW-0694">RNA-binding</keyword>
<dbReference type="Gene3D" id="3.30.230.10">
    <property type="match status" value="1"/>
</dbReference>
<evidence type="ECO:0000256" key="4">
    <source>
        <dbReference type="ARBA" id="ARBA00022801"/>
    </source>
</evidence>
<evidence type="ECO:0000256" key="7">
    <source>
        <dbReference type="NCBIfam" id="TIGR00188"/>
    </source>
</evidence>
<dbReference type="AlphaFoldDB" id="A0A965GCQ4"/>
<comment type="subunit">
    <text evidence="6">Consists of a catalytic RNA component (M1 or rnpB) and a protein subunit.</text>
</comment>
<organism evidence="8 9">
    <name type="scientific">Candidatus Fonsibacter lacus</name>
    <dbReference type="NCBI Taxonomy" id="2576439"/>
    <lineage>
        <taxon>Bacteria</taxon>
        <taxon>Pseudomonadati</taxon>
        <taxon>Pseudomonadota</taxon>
        <taxon>Alphaproteobacteria</taxon>
        <taxon>Candidatus Pelagibacterales</taxon>
        <taxon>Candidatus Pelagibacterales incertae sedis</taxon>
        <taxon>Candidatus Fonsibacter</taxon>
    </lineage>
</organism>
<keyword evidence="1 6" id="KW-0819">tRNA processing</keyword>
<evidence type="ECO:0000256" key="1">
    <source>
        <dbReference type="ARBA" id="ARBA00022694"/>
    </source>
</evidence>
<keyword evidence="4 6" id="KW-0378">Hydrolase</keyword>
<dbReference type="PANTHER" id="PTHR33992">
    <property type="entry name" value="RIBONUCLEASE P PROTEIN COMPONENT"/>
    <property type="match status" value="1"/>
</dbReference>
<comment type="catalytic activity">
    <reaction evidence="6">
        <text>Endonucleolytic cleavage of RNA, removing 5'-extranucleotides from tRNA precursor.</text>
        <dbReference type="EC" id="3.1.26.5"/>
    </reaction>
</comment>
<proteinExistence type="inferred from homology"/>
<dbReference type="EC" id="3.1.26.5" evidence="6 7"/>
<evidence type="ECO:0000256" key="6">
    <source>
        <dbReference type="HAMAP-Rule" id="MF_00227"/>
    </source>
</evidence>
<evidence type="ECO:0000256" key="3">
    <source>
        <dbReference type="ARBA" id="ARBA00022759"/>
    </source>
</evidence>
<dbReference type="GO" id="GO:0030677">
    <property type="term" value="C:ribonuclease P complex"/>
    <property type="evidence" value="ECO:0007669"/>
    <property type="project" value="TreeGrafter"/>
</dbReference>
<dbReference type="GO" id="GO:0042781">
    <property type="term" value="F:3'-tRNA processing endoribonuclease activity"/>
    <property type="evidence" value="ECO:0007669"/>
    <property type="project" value="TreeGrafter"/>
</dbReference>
<dbReference type="InterPro" id="IPR014721">
    <property type="entry name" value="Ribsml_uS5_D2-typ_fold_subgr"/>
</dbReference>
<dbReference type="InterPro" id="IPR020568">
    <property type="entry name" value="Ribosomal_Su5_D2-typ_SF"/>
</dbReference>
<dbReference type="Proteomes" id="UP000740727">
    <property type="component" value="Unassembled WGS sequence"/>
</dbReference>
<keyword evidence="3 6" id="KW-0255">Endonuclease</keyword>
<name>A0A965GCQ4_9PROT</name>
<evidence type="ECO:0000256" key="2">
    <source>
        <dbReference type="ARBA" id="ARBA00022722"/>
    </source>
</evidence>
<evidence type="ECO:0000313" key="9">
    <source>
        <dbReference type="Proteomes" id="UP000740727"/>
    </source>
</evidence>
<dbReference type="EMBL" id="RFXN01000019">
    <property type="protein sequence ID" value="NBR93696.1"/>
    <property type="molecule type" value="Genomic_DNA"/>
</dbReference>